<name>A0A226DTZ4_FOLCA</name>
<accession>A0A226DTZ4</accession>
<evidence type="ECO:0000313" key="3">
    <source>
        <dbReference type="Proteomes" id="UP000198287"/>
    </source>
</evidence>
<keyword evidence="3" id="KW-1185">Reference proteome</keyword>
<gene>
    <name evidence="2" type="ORF">Fcan01_16988</name>
</gene>
<evidence type="ECO:0000256" key="1">
    <source>
        <dbReference type="SAM" id="SignalP"/>
    </source>
</evidence>
<dbReference type="Proteomes" id="UP000198287">
    <property type="component" value="Unassembled WGS sequence"/>
</dbReference>
<feature type="signal peptide" evidence="1">
    <location>
        <begin position="1"/>
        <end position="21"/>
    </location>
</feature>
<organism evidence="2 3">
    <name type="scientific">Folsomia candida</name>
    <name type="common">Springtail</name>
    <dbReference type="NCBI Taxonomy" id="158441"/>
    <lineage>
        <taxon>Eukaryota</taxon>
        <taxon>Metazoa</taxon>
        <taxon>Ecdysozoa</taxon>
        <taxon>Arthropoda</taxon>
        <taxon>Hexapoda</taxon>
        <taxon>Collembola</taxon>
        <taxon>Entomobryomorpha</taxon>
        <taxon>Isotomoidea</taxon>
        <taxon>Isotomidae</taxon>
        <taxon>Proisotominae</taxon>
        <taxon>Folsomia</taxon>
    </lineage>
</organism>
<comment type="caution">
    <text evidence="2">The sequence shown here is derived from an EMBL/GenBank/DDBJ whole genome shotgun (WGS) entry which is preliminary data.</text>
</comment>
<sequence length="135" mass="14480">MSKIGICCVVLTALFLGFTNAGSLQAGEVSSKPQEWYAPRVTRAISQCPAGHCHSRNCCAFYCSTGDTCLMMSGKPFCLGEGGVPTNANTCLESRCLDCPLSAGLYCSSTFCETLVEDPSFRVCNFDRIRGPIQP</sequence>
<protein>
    <submittedName>
        <fullName evidence="2">Uncharacterized protein</fullName>
    </submittedName>
</protein>
<reference evidence="2 3" key="1">
    <citation type="submission" date="2015-12" db="EMBL/GenBank/DDBJ databases">
        <title>The genome of Folsomia candida.</title>
        <authorList>
            <person name="Faddeeva A."/>
            <person name="Derks M.F."/>
            <person name="Anvar Y."/>
            <person name="Smit S."/>
            <person name="Van Straalen N."/>
            <person name="Roelofs D."/>
        </authorList>
    </citation>
    <scope>NUCLEOTIDE SEQUENCE [LARGE SCALE GENOMIC DNA]</scope>
    <source>
        <strain evidence="2 3">VU population</strain>
        <tissue evidence="2">Whole body</tissue>
    </source>
</reference>
<dbReference type="AlphaFoldDB" id="A0A226DTZ4"/>
<proteinExistence type="predicted"/>
<dbReference type="EMBL" id="LNIX01000012">
    <property type="protein sequence ID" value="OXA48294.1"/>
    <property type="molecule type" value="Genomic_DNA"/>
</dbReference>
<feature type="chain" id="PRO_5013189152" evidence="1">
    <location>
        <begin position="22"/>
        <end position="135"/>
    </location>
</feature>
<keyword evidence="1" id="KW-0732">Signal</keyword>
<evidence type="ECO:0000313" key="2">
    <source>
        <dbReference type="EMBL" id="OXA48294.1"/>
    </source>
</evidence>